<evidence type="ECO:0000313" key="8">
    <source>
        <dbReference type="EMBL" id="KIL40073.1"/>
    </source>
</evidence>
<dbReference type="RefSeq" id="WP_041048580.1">
    <property type="nucleotide sequence ID" value="NZ_JXAK01000027.1"/>
</dbReference>
<keyword evidence="3 6" id="KW-0812">Transmembrane</keyword>
<feature type="domain" description="VTT" evidence="7">
    <location>
        <begin position="67"/>
        <end position="180"/>
    </location>
</feature>
<evidence type="ECO:0000256" key="4">
    <source>
        <dbReference type="ARBA" id="ARBA00022989"/>
    </source>
</evidence>
<keyword evidence="4 6" id="KW-1133">Transmembrane helix</keyword>
<comment type="subcellular location">
    <subcellularLocation>
        <location evidence="1 6">Cell membrane</location>
        <topology evidence="1 6">Multi-pass membrane protein</topology>
    </subcellularLocation>
</comment>
<dbReference type="EMBL" id="JXAK01000027">
    <property type="protein sequence ID" value="KIL40073.1"/>
    <property type="molecule type" value="Genomic_DNA"/>
</dbReference>
<feature type="transmembrane region" description="Helical" evidence="6">
    <location>
        <begin position="87"/>
        <end position="108"/>
    </location>
</feature>
<evidence type="ECO:0000256" key="5">
    <source>
        <dbReference type="ARBA" id="ARBA00023136"/>
    </source>
</evidence>
<keyword evidence="9" id="KW-1185">Reference proteome</keyword>
<name>A0ABR5AGW4_9BACL</name>
<dbReference type="PANTHER" id="PTHR12677:SF59">
    <property type="entry name" value="GOLGI APPARATUS MEMBRANE PROTEIN TVP38-RELATED"/>
    <property type="match status" value="1"/>
</dbReference>
<evidence type="ECO:0000256" key="2">
    <source>
        <dbReference type="ARBA" id="ARBA00022475"/>
    </source>
</evidence>
<comment type="caution">
    <text evidence="8">The sequence shown here is derived from an EMBL/GenBank/DDBJ whole genome shotgun (WGS) entry which is preliminary data.</text>
</comment>
<reference evidence="8 9" key="1">
    <citation type="submission" date="2014-12" db="EMBL/GenBank/DDBJ databases">
        <title>Draft genome sequence of Paenibacillus kamchatkensis strain B-2647.</title>
        <authorList>
            <person name="Karlyshev A.V."/>
            <person name="Kudryashova E.B."/>
        </authorList>
    </citation>
    <scope>NUCLEOTIDE SEQUENCE [LARGE SCALE GENOMIC DNA]</scope>
    <source>
        <strain evidence="8 9">VKM B-2647</strain>
    </source>
</reference>
<evidence type="ECO:0000313" key="9">
    <source>
        <dbReference type="Proteomes" id="UP000031967"/>
    </source>
</evidence>
<organism evidence="8 9">
    <name type="scientific">Gordoniibacillus kamchatkensis</name>
    <dbReference type="NCBI Taxonomy" id="1590651"/>
    <lineage>
        <taxon>Bacteria</taxon>
        <taxon>Bacillati</taxon>
        <taxon>Bacillota</taxon>
        <taxon>Bacilli</taxon>
        <taxon>Bacillales</taxon>
        <taxon>Paenibacillaceae</taxon>
        <taxon>Gordoniibacillus</taxon>
    </lineage>
</organism>
<sequence length="229" mass="24475">MGGRKRIAYPQYISLLGLVLILCIVAGYMYLLHIGAAQQLLMSIRNLGLFGIVAGILIQAIVNVLPVPGEFTSIALMEIYGPLWGGVYSWIGGVTGAVGGLYTTKWIAKPVFGKMAEPYLHRMDEFIANREAAGLLAIRFVPFVPYHLVNYAAGLLSVNLWAFVWTTGLGILPYTVAMSGIFAGLREGSSIWGAAGGTIFALIAGGGWLAKKIKNKSAAAPGGKRRESE</sequence>
<dbReference type="Proteomes" id="UP000031967">
    <property type="component" value="Unassembled WGS sequence"/>
</dbReference>
<gene>
    <name evidence="8" type="ORF">SD70_16275</name>
</gene>
<feature type="transmembrane region" description="Helical" evidence="6">
    <location>
        <begin position="191"/>
        <end position="210"/>
    </location>
</feature>
<evidence type="ECO:0000259" key="7">
    <source>
        <dbReference type="Pfam" id="PF09335"/>
    </source>
</evidence>
<keyword evidence="5 6" id="KW-0472">Membrane</keyword>
<evidence type="ECO:0000256" key="3">
    <source>
        <dbReference type="ARBA" id="ARBA00022692"/>
    </source>
</evidence>
<dbReference type="InterPro" id="IPR032816">
    <property type="entry name" value="VTT_dom"/>
</dbReference>
<feature type="transmembrane region" description="Helical" evidence="6">
    <location>
        <begin position="47"/>
        <end position="67"/>
    </location>
</feature>
<feature type="transmembrane region" description="Helical" evidence="6">
    <location>
        <begin position="160"/>
        <end position="185"/>
    </location>
</feature>
<keyword evidence="2 6" id="KW-1003">Cell membrane</keyword>
<protein>
    <recommendedName>
        <fullName evidence="6">TVP38/TMEM64 family membrane protein</fullName>
    </recommendedName>
</protein>
<accession>A0ABR5AGW4</accession>
<proteinExistence type="inferred from homology"/>
<evidence type="ECO:0000256" key="1">
    <source>
        <dbReference type="ARBA" id="ARBA00004651"/>
    </source>
</evidence>
<dbReference type="Pfam" id="PF09335">
    <property type="entry name" value="VTT_dom"/>
    <property type="match status" value="1"/>
</dbReference>
<dbReference type="InterPro" id="IPR015414">
    <property type="entry name" value="TMEM64"/>
</dbReference>
<evidence type="ECO:0000256" key="6">
    <source>
        <dbReference type="RuleBase" id="RU366058"/>
    </source>
</evidence>
<dbReference type="PANTHER" id="PTHR12677">
    <property type="entry name" value="GOLGI APPARATUS MEMBRANE PROTEIN TVP38-RELATED"/>
    <property type="match status" value="1"/>
</dbReference>
<comment type="similarity">
    <text evidence="6">Belongs to the TVP38/TMEM64 family.</text>
</comment>
<feature type="transmembrane region" description="Helical" evidence="6">
    <location>
        <begin position="12"/>
        <end position="35"/>
    </location>
</feature>